<keyword evidence="1" id="KW-0560">Oxidoreductase</keyword>
<gene>
    <name evidence="3" type="ORF">L1I42_03295</name>
</gene>
<dbReference type="Gene3D" id="3.30.9.10">
    <property type="entry name" value="D-Amino Acid Oxidase, subunit A, domain 2"/>
    <property type="match status" value="1"/>
</dbReference>
<protein>
    <submittedName>
        <fullName evidence="3">FAD-binding oxidoreductase</fullName>
    </submittedName>
</protein>
<accession>A0ABS9E3S3</accession>
<dbReference type="EMBL" id="JAKGTI010000001">
    <property type="protein sequence ID" value="MCF4097512.1"/>
    <property type="molecule type" value="Genomic_DNA"/>
</dbReference>
<dbReference type="Proteomes" id="UP001201217">
    <property type="component" value="Unassembled WGS sequence"/>
</dbReference>
<feature type="domain" description="FAD dependent oxidoreductase" evidence="2">
    <location>
        <begin position="28"/>
        <end position="382"/>
    </location>
</feature>
<comment type="caution">
    <text evidence="3">The sequence shown here is derived from an EMBL/GenBank/DDBJ whole genome shotgun (WGS) entry which is preliminary data.</text>
</comment>
<dbReference type="Pfam" id="PF01266">
    <property type="entry name" value="DAO"/>
    <property type="match status" value="1"/>
</dbReference>
<proteinExistence type="predicted"/>
<dbReference type="SUPFAM" id="SSF51905">
    <property type="entry name" value="FAD/NAD(P)-binding domain"/>
    <property type="match status" value="1"/>
</dbReference>
<evidence type="ECO:0000313" key="3">
    <source>
        <dbReference type="EMBL" id="MCF4097512.1"/>
    </source>
</evidence>
<reference evidence="3 4" key="1">
    <citation type="submission" date="2022-01" db="EMBL/GenBank/DDBJ databases">
        <title>Maritalea mediterranea sp. nov., isolated from marine plastic residues from the Malva-rosa beach (Valencia, Spain).</title>
        <authorList>
            <person name="Vidal-Verdu A."/>
            <person name="Molina-Menor E."/>
            <person name="Pascual J."/>
            <person name="Pereto J."/>
            <person name="Porcar M."/>
        </authorList>
    </citation>
    <scope>NUCLEOTIDE SEQUENCE [LARGE SCALE GENOMIC DNA]</scope>
    <source>
        <strain evidence="3 4">P4.10X</strain>
    </source>
</reference>
<dbReference type="InterPro" id="IPR036188">
    <property type="entry name" value="FAD/NAD-bd_sf"/>
</dbReference>
<dbReference type="PANTHER" id="PTHR13847">
    <property type="entry name" value="SARCOSINE DEHYDROGENASE-RELATED"/>
    <property type="match status" value="1"/>
</dbReference>
<evidence type="ECO:0000256" key="1">
    <source>
        <dbReference type="ARBA" id="ARBA00023002"/>
    </source>
</evidence>
<dbReference type="PANTHER" id="PTHR13847:SF249">
    <property type="entry name" value="OXIDOREDUCTASE-RELATED"/>
    <property type="match status" value="1"/>
</dbReference>
<dbReference type="RefSeq" id="WP_236113075.1">
    <property type="nucleotide sequence ID" value="NZ_JAKGTI010000001.1"/>
</dbReference>
<evidence type="ECO:0000259" key="2">
    <source>
        <dbReference type="Pfam" id="PF01266"/>
    </source>
</evidence>
<name>A0ABS9E3S3_9HYPH</name>
<dbReference type="InterPro" id="IPR006076">
    <property type="entry name" value="FAD-dep_OxRdtase"/>
</dbReference>
<sequence length="430" mass="47761">MDHAPTYYAATAKNRVDYPSLETDIEADVVIIGGGFTGVATAVELAERGLDVVLCEANKIGWGATGRNGGQITGSLSGEKAMAREFRRTIGDKAADYVWNIRWRGHDIIRERVKKYNIDCDLVFGHLQTALTQAQLAELNATYAQGCTKGMADDLELVPKEKIGDYLETDIYQGGLLNRRNMHVHALDLCFGQAQVVRKLGGRIFENSEVTHIEHGERPLVRTKTGSVRAQKILLAGNAYHLLERKKLNGKLFPASLANMATEPLSQSDADAINPHRLAVYDSRFVLDYYRLTADYRLMFGGGTNYSGVDTPDVARQLIPALERTFPRLKGIKAEFCWSGLDGITLNRIPQVGRINDNVFYVQGYSGHGIALSHILGEITAQCMAGDGSEFEIFENVNHWHLPLNRKLGSLLIAIGMLYYKIKDKLEKYP</sequence>
<organism evidence="3 4">
    <name type="scientific">Maritalea mediterranea</name>
    <dbReference type="NCBI Taxonomy" id="2909667"/>
    <lineage>
        <taxon>Bacteria</taxon>
        <taxon>Pseudomonadati</taxon>
        <taxon>Pseudomonadota</taxon>
        <taxon>Alphaproteobacteria</taxon>
        <taxon>Hyphomicrobiales</taxon>
        <taxon>Devosiaceae</taxon>
        <taxon>Maritalea</taxon>
    </lineage>
</organism>
<keyword evidence="4" id="KW-1185">Reference proteome</keyword>
<dbReference type="Gene3D" id="3.50.50.60">
    <property type="entry name" value="FAD/NAD(P)-binding domain"/>
    <property type="match status" value="1"/>
</dbReference>
<evidence type="ECO:0000313" key="4">
    <source>
        <dbReference type="Proteomes" id="UP001201217"/>
    </source>
</evidence>